<dbReference type="NCBIfam" id="TIGR04183">
    <property type="entry name" value="Por_Secre_tail"/>
    <property type="match status" value="1"/>
</dbReference>
<dbReference type="PANTHER" id="PTHR47466:SF1">
    <property type="entry name" value="METALLOPROTEASE MEP1 (AFU_ORTHOLOGUE AFUA_1G07730)-RELATED"/>
    <property type="match status" value="1"/>
</dbReference>
<evidence type="ECO:0000256" key="8">
    <source>
        <dbReference type="ARBA" id="ARBA00023157"/>
    </source>
</evidence>
<dbReference type="GO" id="GO:0046872">
    <property type="term" value="F:metal ion binding"/>
    <property type="evidence" value="ECO:0007669"/>
    <property type="project" value="UniProtKB-KW"/>
</dbReference>
<accession>A0A368P796</accession>
<dbReference type="GO" id="GO:0006508">
    <property type="term" value="P:proteolysis"/>
    <property type="evidence" value="ECO:0007669"/>
    <property type="project" value="UniProtKB-KW"/>
</dbReference>
<dbReference type="InterPro" id="IPR026444">
    <property type="entry name" value="Secre_tail"/>
</dbReference>
<dbReference type="InterPro" id="IPR008754">
    <property type="entry name" value="Peptidase_M43"/>
</dbReference>
<evidence type="ECO:0000313" key="12">
    <source>
        <dbReference type="EMBL" id="RCU58757.1"/>
    </source>
</evidence>
<dbReference type="Pfam" id="PF18962">
    <property type="entry name" value="Por_Secre_tail"/>
    <property type="match status" value="1"/>
</dbReference>
<dbReference type="OrthoDB" id="6278496at2"/>
<evidence type="ECO:0000256" key="3">
    <source>
        <dbReference type="ARBA" id="ARBA00022723"/>
    </source>
</evidence>
<feature type="chain" id="PRO_5016744495" evidence="9">
    <location>
        <begin position="24"/>
        <end position="942"/>
    </location>
</feature>
<evidence type="ECO:0000256" key="2">
    <source>
        <dbReference type="ARBA" id="ARBA00022670"/>
    </source>
</evidence>
<keyword evidence="13" id="KW-1185">Reference proteome</keyword>
<gene>
    <name evidence="12" type="ORF">DU428_05145</name>
</gene>
<keyword evidence="7" id="KW-0482">Metalloprotease</keyword>
<dbReference type="AlphaFoldDB" id="A0A368P796"/>
<dbReference type="SUPFAM" id="SSF55486">
    <property type="entry name" value="Metalloproteases ('zincins'), catalytic domain"/>
    <property type="match status" value="1"/>
</dbReference>
<dbReference type="Pfam" id="PF05572">
    <property type="entry name" value="Peptidase_M43"/>
    <property type="match status" value="1"/>
</dbReference>
<evidence type="ECO:0000256" key="7">
    <source>
        <dbReference type="ARBA" id="ARBA00023049"/>
    </source>
</evidence>
<sequence length="942" mass="101841">MKQFYLKKVLVYFLFLFAFSLHAQTKSASQQATNTLQEQYLNEVNQRFFDEHGYVPCVTDEAHEMRMQNDSSVQSMDSFENWLAPLVEAKKARMIQDINNGSTSRVSYTIPIIFHVITGSVGDAYDLDSQYINAQIEQLNIDFNNMAGSLQPAAHSADITFVPAQVDPDGNPLAEPGINRVYGYSGPYTMTTFNNNVKPYTVWDRGLYANIWVTRLQPGLLGYAQFPSNSTLPGMPTNGGSASTDGVVVTTVSVGSVANPNPYGGASGLGRTLTHEIGHWVGLRHIWGDTESCGGPGDFCADTPDSDGPNGGCTPTDSCPADGLGPDMIENYMDYTNDACMNTFTFDQVARMITVIENADGFDTLINSPTGNAGPVIAFESSTLEESEGTSCDFRDIDVPVSIGLAPSADATVTFVASGTATDMVDYEVLTPSVTFAAGSNASQTFTLRVYEDALVEDDETVIVNMTLSTTGDAELTTNGFETLTFTIKNDDVAPEAGSLVTLFEDDFESYTNFDIEAIGGWTMIDGDGDSTYGADGYIFPNQQYTGTFIVFNPSATSPSAAGGAWDPHSGSKGYYCFNSSGDVSGQALNDDMIFTPQITLDGTNSMIKYWAKGLTNHYGGGERYRVGVSTSNDGTGITYLTDFPYVQPTLEWAEYSYSIPSSFDGQDVYVVFHVVSADEFVFMLDDVSVTTNATAEVQTAVSTDSPSSMSIKEAGTSYAYDAATNNVVVKLENNNTFDYGCVNVSVMRAGTAAQVYENATSSNYVADKAFNITTDNQTTSGDVTLGFYFTEAEIAGWEAATGRNRSEIVIIREVDGNVVESVAATLGAYDSNVILEAAFSGANGDFYFGPPEALSITENTFENFALYPNPAKGEITVQLNSNEDVKVTLYDIRGREVYMNTFSNNQATFNKTISLESFSTGLYLIKFESGAKKTTKKIVKM</sequence>
<dbReference type="Gene3D" id="2.60.120.200">
    <property type="match status" value="1"/>
</dbReference>
<dbReference type="Proteomes" id="UP000252249">
    <property type="component" value="Unassembled WGS sequence"/>
</dbReference>
<keyword evidence="5" id="KW-0378">Hydrolase</keyword>
<feature type="domain" description="Peptidase M43 pregnancy-associated plasma-A" evidence="10">
    <location>
        <begin position="201"/>
        <end position="356"/>
    </location>
</feature>
<evidence type="ECO:0000256" key="5">
    <source>
        <dbReference type="ARBA" id="ARBA00022801"/>
    </source>
</evidence>
<keyword evidence="3" id="KW-0479">Metal-binding</keyword>
<evidence type="ECO:0000256" key="9">
    <source>
        <dbReference type="SAM" id="SignalP"/>
    </source>
</evidence>
<comment type="caution">
    <text evidence="12">The sequence shown here is derived from an EMBL/GenBank/DDBJ whole genome shotgun (WGS) entry which is preliminary data.</text>
</comment>
<proteinExistence type="inferred from homology"/>
<reference evidence="12 13" key="1">
    <citation type="submission" date="2018-07" db="EMBL/GenBank/DDBJ databases">
        <title>Oceanihabitans testaceum sp. nov., isolated from marine sediment.</title>
        <authorList>
            <person name="Li C.-M."/>
        </authorList>
    </citation>
    <scope>NUCLEOTIDE SEQUENCE [LARGE SCALE GENOMIC DNA]</scope>
    <source>
        <strain evidence="12 13">S9-10</strain>
    </source>
</reference>
<dbReference type="Gene3D" id="2.60.40.2030">
    <property type="match status" value="1"/>
</dbReference>
<keyword evidence="4 9" id="KW-0732">Signal</keyword>
<dbReference type="InterPro" id="IPR038081">
    <property type="entry name" value="CalX-like_sf"/>
</dbReference>
<feature type="domain" description="Secretion system C-terminal sorting" evidence="11">
    <location>
        <begin position="867"/>
        <end position="940"/>
    </location>
</feature>
<dbReference type="InterPro" id="IPR024079">
    <property type="entry name" value="MetalloPept_cat_dom_sf"/>
</dbReference>
<evidence type="ECO:0000259" key="11">
    <source>
        <dbReference type="Pfam" id="PF18962"/>
    </source>
</evidence>
<evidence type="ECO:0000256" key="1">
    <source>
        <dbReference type="ARBA" id="ARBA00008721"/>
    </source>
</evidence>
<feature type="signal peptide" evidence="9">
    <location>
        <begin position="1"/>
        <end position="23"/>
    </location>
</feature>
<name>A0A368P796_9FLAO</name>
<dbReference type="SUPFAM" id="SSF141072">
    <property type="entry name" value="CalX-like"/>
    <property type="match status" value="1"/>
</dbReference>
<dbReference type="NCBIfam" id="NF038128">
    <property type="entry name" value="choice_anch_J"/>
    <property type="match status" value="1"/>
</dbReference>
<dbReference type="PANTHER" id="PTHR47466">
    <property type="match status" value="1"/>
</dbReference>
<organism evidence="12 13">
    <name type="scientific">Oceanihabitans sediminis</name>
    <dbReference type="NCBI Taxonomy" id="1812012"/>
    <lineage>
        <taxon>Bacteria</taxon>
        <taxon>Pseudomonadati</taxon>
        <taxon>Bacteroidota</taxon>
        <taxon>Flavobacteriia</taxon>
        <taxon>Flavobacteriales</taxon>
        <taxon>Flavobacteriaceae</taxon>
        <taxon>Oceanihabitans</taxon>
    </lineage>
</organism>
<evidence type="ECO:0000259" key="10">
    <source>
        <dbReference type="Pfam" id="PF05572"/>
    </source>
</evidence>
<protein>
    <submittedName>
        <fullName evidence="12">T9SS C-terminal target domain-containing protein</fullName>
    </submittedName>
</protein>
<evidence type="ECO:0000313" key="13">
    <source>
        <dbReference type="Proteomes" id="UP000252249"/>
    </source>
</evidence>
<dbReference type="RefSeq" id="WP_113966250.1">
    <property type="nucleotide sequence ID" value="NZ_QNRP01000003.1"/>
</dbReference>
<dbReference type="Gene3D" id="3.40.390.10">
    <property type="entry name" value="Collagenase (Catalytic Domain)"/>
    <property type="match status" value="1"/>
</dbReference>
<dbReference type="GO" id="GO:0008237">
    <property type="term" value="F:metallopeptidase activity"/>
    <property type="evidence" value="ECO:0007669"/>
    <property type="project" value="UniProtKB-KW"/>
</dbReference>
<keyword evidence="6" id="KW-0862">Zinc</keyword>
<evidence type="ECO:0000256" key="6">
    <source>
        <dbReference type="ARBA" id="ARBA00022833"/>
    </source>
</evidence>
<evidence type="ECO:0000256" key="4">
    <source>
        <dbReference type="ARBA" id="ARBA00022729"/>
    </source>
</evidence>
<comment type="similarity">
    <text evidence="1">Belongs to the peptidase M43B family.</text>
</comment>
<keyword evidence="8" id="KW-1015">Disulfide bond</keyword>
<dbReference type="EMBL" id="QPIG01000001">
    <property type="protein sequence ID" value="RCU58757.1"/>
    <property type="molecule type" value="Genomic_DNA"/>
</dbReference>
<keyword evidence="2" id="KW-0645">Protease</keyword>